<dbReference type="eggNOG" id="COG0639">
    <property type="taxonomic scope" value="Bacteria"/>
</dbReference>
<dbReference type="STRING" id="537970.HCAN_1302"/>
<evidence type="ECO:0000313" key="3">
    <source>
        <dbReference type="Proteomes" id="UP000007032"/>
    </source>
</evidence>
<proteinExistence type="predicted"/>
<dbReference type="InterPro" id="IPR004843">
    <property type="entry name" value="Calcineurin-like_PHP"/>
</dbReference>
<protein>
    <submittedName>
        <fullName evidence="2">Serine/threonine protein phosphatase</fullName>
    </submittedName>
</protein>
<dbReference type="EMBL" id="CM000776">
    <property type="protein sequence ID" value="EES90011.1"/>
    <property type="molecule type" value="Genomic_DNA"/>
</dbReference>
<dbReference type="InterPro" id="IPR029052">
    <property type="entry name" value="Metallo-depent_PP-like"/>
</dbReference>
<dbReference type="AlphaFoldDB" id="C5ZXZ3"/>
<sequence length="236" mass="27366">MDGDLNLDYSKPIYIIGDVHGCLETLCALIEKLPQKWDSQIIFTGDLIDRGAKSCEVVDLVMKYNYACVLGNHEELMLEYYHAIPSKGYNKIWINNGGYEAMESYQRNGGFEKIHEHLEWFLKLPRFLEIPLCDEKGQRLFVTHGFGLPYYKEKEKKAEMVTWSRLKSHNWEKEAKKNYGVFNVFGHDVRKVPMIMENFAAIDTGCVYVGDDSKSAVLSALEWPSKQIYQQDNCER</sequence>
<evidence type="ECO:0000259" key="1">
    <source>
        <dbReference type="Pfam" id="PF00149"/>
    </source>
</evidence>
<dbReference type="PRINTS" id="PR00114">
    <property type="entry name" value="STPHPHTASE"/>
</dbReference>
<dbReference type="SUPFAM" id="SSF56300">
    <property type="entry name" value="Metallo-dependent phosphatases"/>
    <property type="match status" value="1"/>
</dbReference>
<dbReference type="Gene3D" id="3.60.21.10">
    <property type="match status" value="1"/>
</dbReference>
<dbReference type="Pfam" id="PF00149">
    <property type="entry name" value="Metallophos"/>
    <property type="match status" value="1"/>
</dbReference>
<dbReference type="InterPro" id="IPR006186">
    <property type="entry name" value="Ser/Thr-sp_prot-phosphatase"/>
</dbReference>
<dbReference type="HOGENOM" id="CLU_023125_4_0_7"/>
<reference evidence="2 3" key="1">
    <citation type="journal article" date="2009" name="J. Bacteriol.">
        <title>Genome sequence of the emerging pathogen Helicobacter canadensis.</title>
        <authorList>
            <person name="Loman N.J."/>
            <person name="Snyder L.A."/>
            <person name="Linton J.D."/>
            <person name="Langdon R."/>
            <person name="Lawson A.J."/>
            <person name="Weinstock G.M."/>
            <person name="Wren B.W."/>
            <person name="Pallen M.J."/>
        </authorList>
    </citation>
    <scope>NUCLEOTIDE SEQUENCE [LARGE SCALE GENOMIC DNA]</scope>
    <source>
        <strain evidence="2 3">MIT 98-5491</strain>
    </source>
</reference>
<dbReference type="CDD" id="cd00144">
    <property type="entry name" value="MPP_PPP_family"/>
    <property type="match status" value="1"/>
</dbReference>
<organism evidence="2 3">
    <name type="scientific">Helicobacter canadensis MIT 98-5491</name>
    <dbReference type="NCBI Taxonomy" id="537970"/>
    <lineage>
        <taxon>Bacteria</taxon>
        <taxon>Pseudomonadati</taxon>
        <taxon>Campylobacterota</taxon>
        <taxon>Epsilonproteobacteria</taxon>
        <taxon>Campylobacterales</taxon>
        <taxon>Helicobacteraceae</taxon>
        <taxon>Helicobacter</taxon>
    </lineage>
</organism>
<dbReference type="Proteomes" id="UP000007032">
    <property type="component" value="Chromosome"/>
</dbReference>
<dbReference type="PANTHER" id="PTHR42850:SF4">
    <property type="entry name" value="ZINC-DEPENDENT ENDOPOLYPHOSPHATASE"/>
    <property type="match status" value="1"/>
</dbReference>
<feature type="domain" description="Calcineurin-like phosphoesterase" evidence="1">
    <location>
        <begin position="12"/>
        <end position="174"/>
    </location>
</feature>
<evidence type="ECO:0000313" key="2">
    <source>
        <dbReference type="EMBL" id="EES90011.1"/>
    </source>
</evidence>
<dbReference type="PANTHER" id="PTHR42850">
    <property type="entry name" value="METALLOPHOSPHOESTERASE"/>
    <property type="match status" value="1"/>
</dbReference>
<dbReference type="InterPro" id="IPR050126">
    <property type="entry name" value="Ap4A_hydrolase"/>
</dbReference>
<keyword evidence="3" id="KW-1185">Reference proteome</keyword>
<dbReference type="GO" id="GO:0016791">
    <property type="term" value="F:phosphatase activity"/>
    <property type="evidence" value="ECO:0007669"/>
    <property type="project" value="TreeGrafter"/>
</dbReference>
<dbReference type="RefSeq" id="WP_006656943.1">
    <property type="nucleotide sequence ID" value="NZ_DS990370.1"/>
</dbReference>
<dbReference type="GO" id="GO:0005737">
    <property type="term" value="C:cytoplasm"/>
    <property type="evidence" value="ECO:0007669"/>
    <property type="project" value="TreeGrafter"/>
</dbReference>
<name>C5ZXZ3_9HELI</name>
<accession>C5ZXZ3</accession>
<gene>
    <name evidence="2" type="ORF">HCAN_1302</name>
</gene>